<proteinExistence type="predicted"/>
<name>A0A1M5FGC2_9FLAO</name>
<feature type="region of interest" description="Disordered" evidence="1">
    <location>
        <begin position="1"/>
        <end position="31"/>
    </location>
</feature>
<keyword evidence="2" id="KW-0472">Membrane</keyword>
<protein>
    <submittedName>
        <fullName evidence="3">Uncharacterized protein</fullName>
    </submittedName>
</protein>
<organism evidence="3 4">
    <name type="scientific">Arenibacter palladensis</name>
    <dbReference type="NCBI Taxonomy" id="237373"/>
    <lineage>
        <taxon>Bacteria</taxon>
        <taxon>Pseudomonadati</taxon>
        <taxon>Bacteroidota</taxon>
        <taxon>Flavobacteriia</taxon>
        <taxon>Flavobacteriales</taxon>
        <taxon>Flavobacteriaceae</taxon>
        <taxon>Arenibacter</taxon>
    </lineage>
</organism>
<evidence type="ECO:0000256" key="1">
    <source>
        <dbReference type="SAM" id="MobiDB-lite"/>
    </source>
</evidence>
<keyword evidence="4" id="KW-1185">Reference proteome</keyword>
<dbReference type="Proteomes" id="UP000184406">
    <property type="component" value="Unassembled WGS sequence"/>
</dbReference>
<dbReference type="OrthoDB" id="1452733at2"/>
<dbReference type="RefSeq" id="WP_072864517.1">
    <property type="nucleotide sequence ID" value="NZ_FQUX01000009.1"/>
</dbReference>
<feature type="transmembrane region" description="Helical" evidence="2">
    <location>
        <begin position="74"/>
        <end position="92"/>
    </location>
</feature>
<accession>A0A1M5FGC2</accession>
<dbReference type="AlphaFoldDB" id="A0A1M5FGC2"/>
<dbReference type="EMBL" id="FQUX01000009">
    <property type="protein sequence ID" value="SHF90534.1"/>
    <property type="molecule type" value="Genomic_DNA"/>
</dbReference>
<evidence type="ECO:0000313" key="3">
    <source>
        <dbReference type="EMBL" id="SHF90534.1"/>
    </source>
</evidence>
<gene>
    <name evidence="3" type="ORF">SAMN03080594_10953</name>
</gene>
<keyword evidence="2" id="KW-1133">Transmembrane helix</keyword>
<evidence type="ECO:0000313" key="4">
    <source>
        <dbReference type="Proteomes" id="UP000184406"/>
    </source>
</evidence>
<evidence type="ECO:0000256" key="2">
    <source>
        <dbReference type="SAM" id="Phobius"/>
    </source>
</evidence>
<keyword evidence="2" id="KW-0812">Transmembrane</keyword>
<feature type="compositionally biased region" description="Polar residues" evidence="1">
    <location>
        <begin position="1"/>
        <end position="20"/>
    </location>
</feature>
<reference evidence="4" key="1">
    <citation type="submission" date="2016-11" db="EMBL/GenBank/DDBJ databases">
        <authorList>
            <person name="Varghese N."/>
            <person name="Submissions S."/>
        </authorList>
    </citation>
    <scope>NUCLEOTIDE SEQUENCE [LARGE SCALE GENOMIC DNA]</scope>
    <source>
        <strain evidence="4">DSM 17539</strain>
    </source>
</reference>
<sequence length="93" mass="10840">MSGSIQDMNNRVNQNRSLKPSNRAKFRDSNRDNIYSDSVPALTKLNFKTVSEIELKKIKERIKNRALRDRTKETYIYIFIVVALLGLLILLLK</sequence>